<evidence type="ECO:0000313" key="2">
    <source>
        <dbReference type="Proteomes" id="UP001629288"/>
    </source>
</evidence>
<comment type="caution">
    <text evidence="1">The sequence shown here is derived from an EMBL/GenBank/DDBJ whole genome shotgun (WGS) entry which is preliminary data.</text>
</comment>
<sequence length="151" mass="15888">MRFLPRSGWLTAVNTRANTEGPQWVVPTRLALGVLLLCPIDGSIQQLLTFYHVDQSALSSGAVAAGMILRAVEILAGISFIAGLGTRLAGYPAVVIFDVRAVANSANSIAWQRDVVNSVIVSQGDWGHGAMYLGVALLLGGLADLCCTVTH</sequence>
<dbReference type="EMBL" id="JAQQDH010000027">
    <property type="protein sequence ID" value="MFM0448579.1"/>
    <property type="molecule type" value="Genomic_DNA"/>
</dbReference>
<keyword evidence="2" id="KW-1185">Reference proteome</keyword>
<name>A0ABW9CBC6_9BURK</name>
<evidence type="ECO:0008006" key="3">
    <source>
        <dbReference type="Google" id="ProtNLM"/>
    </source>
</evidence>
<protein>
    <recommendedName>
        <fullName evidence="3">DUF4126 domain-containing protein</fullName>
    </recommendedName>
</protein>
<accession>A0ABW9CBC6</accession>
<gene>
    <name evidence="1" type="ORF">PQR00_33905</name>
</gene>
<evidence type="ECO:0000313" key="1">
    <source>
        <dbReference type="EMBL" id="MFM0448579.1"/>
    </source>
</evidence>
<organism evidence="1 2">
    <name type="scientific">Paraburkholderia strydomiana</name>
    <dbReference type="NCBI Taxonomy" id="1245417"/>
    <lineage>
        <taxon>Bacteria</taxon>
        <taxon>Pseudomonadati</taxon>
        <taxon>Pseudomonadota</taxon>
        <taxon>Betaproteobacteria</taxon>
        <taxon>Burkholderiales</taxon>
        <taxon>Burkholderiaceae</taxon>
        <taxon>Paraburkholderia</taxon>
    </lineage>
</organism>
<dbReference type="RefSeq" id="WP_408131837.1">
    <property type="nucleotide sequence ID" value="NZ_JAQQDD010000031.1"/>
</dbReference>
<reference evidence="1 2" key="1">
    <citation type="journal article" date="2024" name="Chem. Sci.">
        <title>Discovery of megapolipeptins by genome mining of a Burkholderiales bacteria collection.</title>
        <authorList>
            <person name="Paulo B.S."/>
            <person name="Recchia M.J.J."/>
            <person name="Lee S."/>
            <person name="Fergusson C.H."/>
            <person name="Romanowski S.B."/>
            <person name="Hernandez A."/>
            <person name="Krull N."/>
            <person name="Liu D.Y."/>
            <person name="Cavanagh H."/>
            <person name="Bos A."/>
            <person name="Gray C.A."/>
            <person name="Murphy B.T."/>
            <person name="Linington R.G."/>
            <person name="Eustaquio A.S."/>
        </authorList>
    </citation>
    <scope>NUCLEOTIDE SEQUENCE [LARGE SCALE GENOMIC DNA]</scope>
    <source>
        <strain evidence="1 2">RL17-379-BIB-C</strain>
    </source>
</reference>
<proteinExistence type="predicted"/>
<dbReference type="Proteomes" id="UP001629288">
    <property type="component" value="Unassembled WGS sequence"/>
</dbReference>